<name>A0ABZ0UQD5_9RICK</name>
<sequence>MFFSTTKTLSFTTHHDSKHSPCKTPIFEGSTLHLRNINEKLSLIYCDSLLYRDSSANVKQLQHLLTKHYNELNSSNDGGIFSHIISNVYQSQYYAHLRSTFDAAIFEAKNFEFTQGDDLLRISAFLQDLHKESIDKELNIAHNILNALDGNWGLLVFRNPRDAVQKIRDSVSSSDMSKSIFGNTLQSLTKLLDHAAVSGKSIYGKNDPIHQVIINNTVNMIENFHFLREEIVNAIEEEAPVMPEFLYIAEVEM</sequence>
<organism evidence="1 2">
    <name type="scientific">Candidatus Fokinia crypta</name>
    <dbReference type="NCBI Taxonomy" id="1920990"/>
    <lineage>
        <taxon>Bacteria</taxon>
        <taxon>Pseudomonadati</taxon>
        <taxon>Pseudomonadota</taxon>
        <taxon>Alphaproteobacteria</taxon>
        <taxon>Rickettsiales</taxon>
        <taxon>Candidatus Midichloriaceae</taxon>
        <taxon>Candidatus Fokinia</taxon>
    </lineage>
</organism>
<reference evidence="1" key="1">
    <citation type="submission" date="2022-10" db="EMBL/GenBank/DDBJ databases">
        <title>Host association and intracellularity evolved multiple times independently in the Rickettsiales.</title>
        <authorList>
            <person name="Castelli M."/>
            <person name="Nardi T."/>
            <person name="Gammuto L."/>
            <person name="Bellinzona G."/>
            <person name="Sabaneyeva E."/>
            <person name="Potekhin A."/>
            <person name="Serra V."/>
            <person name="Petroni G."/>
            <person name="Sassera D."/>
        </authorList>
    </citation>
    <scope>NUCLEOTIDE SEQUENCE [LARGE SCALE GENOMIC DNA]</scope>
    <source>
        <strain evidence="1">US_Bl 11III1</strain>
    </source>
</reference>
<evidence type="ECO:0000313" key="1">
    <source>
        <dbReference type="EMBL" id="WPX97772.1"/>
    </source>
</evidence>
<dbReference type="EMBL" id="CP110343">
    <property type="protein sequence ID" value="WPX97772.1"/>
    <property type="molecule type" value="Genomic_DNA"/>
</dbReference>
<protein>
    <submittedName>
        <fullName evidence="1">Uncharacterized protein</fullName>
    </submittedName>
</protein>
<keyword evidence="2" id="KW-1185">Reference proteome</keyword>
<evidence type="ECO:0000313" key="2">
    <source>
        <dbReference type="Proteomes" id="UP001325140"/>
    </source>
</evidence>
<accession>A0ABZ0UQD5</accession>
<proteinExistence type="predicted"/>
<gene>
    <name evidence="1" type="ORF">Fokcrypt_00290</name>
</gene>
<dbReference type="Proteomes" id="UP001325140">
    <property type="component" value="Chromosome"/>
</dbReference>
<dbReference type="RefSeq" id="WP_323722423.1">
    <property type="nucleotide sequence ID" value="NZ_CP110343.1"/>
</dbReference>